<evidence type="ECO:0000256" key="9">
    <source>
        <dbReference type="SAM" id="MobiDB-lite"/>
    </source>
</evidence>
<dbReference type="Pfam" id="PF10431">
    <property type="entry name" value="ClpB_D2-small"/>
    <property type="match status" value="1"/>
</dbReference>
<dbReference type="NCBIfam" id="TIGR00390">
    <property type="entry name" value="hslU"/>
    <property type="match status" value="1"/>
</dbReference>
<keyword evidence="12" id="KW-0378">Hydrolase</keyword>
<dbReference type="AlphaFoldDB" id="A0A1G7KNA4"/>
<feature type="region of interest" description="Disordered" evidence="9">
    <location>
        <begin position="154"/>
        <end position="174"/>
    </location>
</feature>
<dbReference type="NCBIfam" id="NF003544">
    <property type="entry name" value="PRK05201.1"/>
    <property type="match status" value="1"/>
</dbReference>
<dbReference type="FunFam" id="3.40.50.300:FF:000213">
    <property type="entry name" value="ATP-dependent protease ATPase subunit HslU"/>
    <property type="match status" value="1"/>
</dbReference>
<feature type="domain" description="Clp ATPase C-terminal" evidence="11">
    <location>
        <begin position="354"/>
        <end position="453"/>
    </location>
</feature>
<dbReference type="EMBL" id="FNBU01000009">
    <property type="protein sequence ID" value="SDF38738.1"/>
    <property type="molecule type" value="Genomic_DNA"/>
</dbReference>
<evidence type="ECO:0000256" key="5">
    <source>
        <dbReference type="ARBA" id="ARBA00022840"/>
    </source>
</evidence>
<evidence type="ECO:0000259" key="10">
    <source>
        <dbReference type="SMART" id="SM00382"/>
    </source>
</evidence>
<dbReference type="Proteomes" id="UP000243333">
    <property type="component" value="Unassembled WGS sequence"/>
</dbReference>
<feature type="binding site" evidence="8">
    <location>
        <position position="340"/>
    </location>
    <ligand>
        <name>ATP</name>
        <dbReference type="ChEBI" id="CHEBI:30616"/>
    </ligand>
</feature>
<dbReference type="RefSeq" id="WP_093689403.1">
    <property type="nucleotide sequence ID" value="NZ_FNBU01000009.1"/>
</dbReference>
<keyword evidence="13" id="KW-1185">Reference proteome</keyword>
<keyword evidence="6 8" id="KW-0143">Chaperone</keyword>
<comment type="similarity">
    <text evidence="2 8">Belongs to the ClpX chaperone family. HslU subfamily.</text>
</comment>
<dbReference type="Pfam" id="PF07724">
    <property type="entry name" value="AAA_2"/>
    <property type="match status" value="1"/>
</dbReference>
<dbReference type="SMART" id="SM00382">
    <property type="entry name" value="AAA"/>
    <property type="match status" value="1"/>
</dbReference>
<name>A0A1G7KNA4_9FIRM</name>
<comment type="function">
    <text evidence="8">ATPase subunit of a proteasome-like degradation complex; this subunit has chaperone activity. The binding of ATP and its subsequent hydrolysis by HslU are essential for unfolding of protein substrates subsequently hydrolyzed by HslV. HslU recognizes the N-terminal part of its protein substrates and unfolds these before they are guided to HslV for hydrolysis.</text>
</comment>
<dbReference type="PANTHER" id="PTHR48102:SF3">
    <property type="entry name" value="ATP-DEPENDENT PROTEASE ATPASE SUBUNIT HSLU"/>
    <property type="match status" value="1"/>
</dbReference>
<dbReference type="HAMAP" id="MF_00249">
    <property type="entry name" value="HslU"/>
    <property type="match status" value="1"/>
</dbReference>
<dbReference type="SUPFAM" id="SSF52540">
    <property type="entry name" value="P-loop containing nucleoside triphosphate hydrolases"/>
    <property type="match status" value="1"/>
</dbReference>
<dbReference type="FunFam" id="3.40.50.300:FF:000220">
    <property type="entry name" value="ATP-dependent protease ATPase subunit HslU"/>
    <property type="match status" value="1"/>
</dbReference>
<protein>
    <recommendedName>
        <fullName evidence="8">ATP-dependent protease ATPase subunit HslU</fullName>
    </recommendedName>
    <alternativeName>
        <fullName evidence="8">Unfoldase HslU</fullName>
    </alternativeName>
</protein>
<accession>A0A1G7KNA4</accession>
<dbReference type="GO" id="GO:0005524">
    <property type="term" value="F:ATP binding"/>
    <property type="evidence" value="ECO:0007669"/>
    <property type="project" value="UniProtKB-UniRule"/>
</dbReference>
<dbReference type="GO" id="GO:0009376">
    <property type="term" value="C:HslUV protease complex"/>
    <property type="evidence" value="ECO:0007669"/>
    <property type="project" value="UniProtKB-UniRule"/>
</dbReference>
<dbReference type="GO" id="GO:0036402">
    <property type="term" value="F:proteasome-activating activity"/>
    <property type="evidence" value="ECO:0007669"/>
    <property type="project" value="UniProtKB-UniRule"/>
</dbReference>
<dbReference type="STRING" id="1123285.SAMN05660235_01398"/>
<keyword evidence="4 8" id="KW-0547">Nucleotide-binding</keyword>
<comment type="subunit">
    <text evidence="8">A double ring-shaped homohexamer of HslV is capped on each side by a ring-shaped HslU homohexamer. The assembly of the HslU/HslV complex is dependent on binding of ATP.</text>
</comment>
<evidence type="ECO:0000256" key="6">
    <source>
        <dbReference type="ARBA" id="ARBA00023186"/>
    </source>
</evidence>
<evidence type="ECO:0000256" key="3">
    <source>
        <dbReference type="ARBA" id="ARBA00022490"/>
    </source>
</evidence>
<dbReference type="CDD" id="cd19498">
    <property type="entry name" value="RecA-like_HslU"/>
    <property type="match status" value="1"/>
</dbReference>
<evidence type="ECO:0000256" key="2">
    <source>
        <dbReference type="ARBA" id="ARBA00009771"/>
    </source>
</evidence>
<evidence type="ECO:0000259" key="11">
    <source>
        <dbReference type="SMART" id="SM01086"/>
    </source>
</evidence>
<evidence type="ECO:0000256" key="7">
    <source>
        <dbReference type="ARBA" id="ARBA00065893"/>
    </source>
</evidence>
<keyword evidence="12" id="KW-0645">Protease</keyword>
<evidence type="ECO:0000256" key="1">
    <source>
        <dbReference type="ARBA" id="ARBA00004496"/>
    </source>
</evidence>
<dbReference type="Pfam" id="PF00004">
    <property type="entry name" value="AAA"/>
    <property type="match status" value="1"/>
</dbReference>
<dbReference type="OrthoDB" id="9804062at2"/>
<feature type="binding site" evidence="8">
    <location>
        <position position="275"/>
    </location>
    <ligand>
        <name>ATP</name>
        <dbReference type="ChEBI" id="CHEBI:30616"/>
    </ligand>
</feature>
<dbReference type="InterPro" id="IPR003593">
    <property type="entry name" value="AAA+_ATPase"/>
</dbReference>
<organism evidence="12 13">
    <name type="scientific">Sporolituus thermophilus DSM 23256</name>
    <dbReference type="NCBI Taxonomy" id="1123285"/>
    <lineage>
        <taxon>Bacteria</taxon>
        <taxon>Bacillati</taxon>
        <taxon>Bacillota</taxon>
        <taxon>Negativicutes</taxon>
        <taxon>Selenomonadales</taxon>
        <taxon>Sporomusaceae</taxon>
        <taxon>Sporolituus</taxon>
    </lineage>
</organism>
<evidence type="ECO:0000313" key="12">
    <source>
        <dbReference type="EMBL" id="SDF38738.1"/>
    </source>
</evidence>
<dbReference type="Gene3D" id="1.10.8.60">
    <property type="match status" value="1"/>
</dbReference>
<feature type="domain" description="AAA+ ATPase" evidence="10">
    <location>
        <begin position="48"/>
        <end position="351"/>
    </location>
</feature>
<dbReference type="InterPro" id="IPR004491">
    <property type="entry name" value="HslU"/>
</dbReference>
<dbReference type="Gene3D" id="3.40.50.300">
    <property type="entry name" value="P-loop containing nucleotide triphosphate hydrolases"/>
    <property type="match status" value="2"/>
</dbReference>
<comment type="subunit">
    <text evidence="7">A double ring-shaped homohexamer of ClpQ is capped on each side by a ring-shaped ClpY homohexamer. The assembly of the ClpQ/ClpY complex is dependent on binding of ATP.</text>
</comment>
<dbReference type="GO" id="GO:0016887">
    <property type="term" value="F:ATP hydrolysis activity"/>
    <property type="evidence" value="ECO:0007669"/>
    <property type="project" value="InterPro"/>
</dbReference>
<dbReference type="GO" id="GO:0008233">
    <property type="term" value="F:peptidase activity"/>
    <property type="evidence" value="ECO:0007669"/>
    <property type="project" value="UniProtKB-KW"/>
</dbReference>
<proteinExistence type="inferred from homology"/>
<dbReference type="InterPro" id="IPR003959">
    <property type="entry name" value="ATPase_AAA_core"/>
</dbReference>
<dbReference type="InterPro" id="IPR050052">
    <property type="entry name" value="ATP-dep_Clp_protease_ClpX"/>
</dbReference>
<sequence length="462" mass="52141">MELTPKQIVAQLNKYIVGQHEAKKAVAVALRNRWRSKQLPAELKEEIIPKNILMIGPTGVGKTEIARRLAKLVNAPFVKVEATKFTEIGYVGRDVESMVRDLVETAIRMVKQEKMLEVNDRARELADERIIDHFYPPAKKEPPRNPFEILFTGGMSPQKEQQPAPEPPRQDVGREWWRKRLKQGELEDELIEITVEDSSHPMVGMFAGAGIEEMGINLQDMLGSLLPKKQKKRKVTVANARKIFTQEEAQKLIDMDDVIAEAVYQAENYGIIFLDEIDKIAGRGHSSGPDVSREGVQRDILPIVEGSTVMTKYGPVKTDHILFIAAGAFHISKPSDLIPELQGRFPIRVELTSLSKEDFRQILTEPANALIKQYTGLLATEGIIIEFTEDAIDELAEIACKVNAQTENIGARRLHTVLEKLLEDLAFEAPDLTEKHIVIDRQYVQSKLEHIVVNQDLSHYIL</sequence>
<evidence type="ECO:0000256" key="4">
    <source>
        <dbReference type="ARBA" id="ARBA00022741"/>
    </source>
</evidence>
<feature type="binding site" evidence="8">
    <location>
        <position position="17"/>
    </location>
    <ligand>
        <name>ATP</name>
        <dbReference type="ChEBI" id="CHEBI:30616"/>
    </ligand>
</feature>
<dbReference type="InterPro" id="IPR027417">
    <property type="entry name" value="P-loop_NTPase"/>
</dbReference>
<dbReference type="PANTHER" id="PTHR48102">
    <property type="entry name" value="ATP-DEPENDENT CLP PROTEASE ATP-BINDING SUBUNIT CLPX-LIKE, MITOCHONDRIAL-RELATED"/>
    <property type="match status" value="1"/>
</dbReference>
<reference evidence="13" key="1">
    <citation type="submission" date="2016-10" db="EMBL/GenBank/DDBJ databases">
        <authorList>
            <person name="Varghese N."/>
            <person name="Submissions S."/>
        </authorList>
    </citation>
    <scope>NUCLEOTIDE SEQUENCE [LARGE SCALE GENOMIC DNA]</scope>
    <source>
        <strain evidence="13">DSM 23256</strain>
    </source>
</reference>
<feature type="binding site" evidence="8">
    <location>
        <begin position="59"/>
        <end position="64"/>
    </location>
    <ligand>
        <name>ATP</name>
        <dbReference type="ChEBI" id="CHEBI:30616"/>
    </ligand>
</feature>
<dbReference type="Gene3D" id="1.10.8.10">
    <property type="entry name" value="DNA helicase RuvA subunit, C-terminal domain"/>
    <property type="match status" value="1"/>
</dbReference>
<gene>
    <name evidence="8" type="primary">hslU</name>
    <name evidence="12" type="ORF">SAMN05660235_01398</name>
</gene>
<keyword evidence="5 8" id="KW-0067">ATP-binding</keyword>
<evidence type="ECO:0000313" key="13">
    <source>
        <dbReference type="Proteomes" id="UP000243333"/>
    </source>
</evidence>
<keyword evidence="3 8" id="KW-0963">Cytoplasm</keyword>
<feature type="binding site" evidence="8">
    <location>
        <position position="412"/>
    </location>
    <ligand>
        <name>ATP</name>
        <dbReference type="ChEBI" id="CHEBI:30616"/>
    </ligand>
</feature>
<evidence type="ECO:0000256" key="8">
    <source>
        <dbReference type="HAMAP-Rule" id="MF_00249"/>
    </source>
</evidence>
<dbReference type="InterPro" id="IPR019489">
    <property type="entry name" value="Clp_ATPase_C"/>
</dbReference>
<dbReference type="SMART" id="SM01086">
    <property type="entry name" value="ClpB_D2-small"/>
    <property type="match status" value="1"/>
</dbReference>
<dbReference type="GO" id="GO:0043335">
    <property type="term" value="P:protein unfolding"/>
    <property type="evidence" value="ECO:0007669"/>
    <property type="project" value="UniProtKB-UniRule"/>
</dbReference>
<comment type="subcellular location">
    <subcellularLocation>
        <location evidence="1 8">Cytoplasm</location>
    </subcellularLocation>
</comment>